<evidence type="ECO:0000256" key="2">
    <source>
        <dbReference type="ARBA" id="ARBA00022692"/>
    </source>
</evidence>
<dbReference type="EMBL" id="JBHSKP010000008">
    <property type="protein sequence ID" value="MFC5153050.1"/>
    <property type="molecule type" value="Genomic_DNA"/>
</dbReference>
<keyword evidence="8" id="KW-1185">Reference proteome</keyword>
<evidence type="ECO:0000256" key="4">
    <source>
        <dbReference type="ARBA" id="ARBA00023136"/>
    </source>
</evidence>
<comment type="caution">
    <text evidence="7">The sequence shown here is derived from an EMBL/GenBank/DDBJ whole genome shotgun (WGS) entry which is preliminary data.</text>
</comment>
<evidence type="ECO:0000313" key="8">
    <source>
        <dbReference type="Proteomes" id="UP001596160"/>
    </source>
</evidence>
<dbReference type="Pfam" id="PF07291">
    <property type="entry name" value="MauE"/>
    <property type="match status" value="1"/>
</dbReference>
<comment type="subcellular location">
    <subcellularLocation>
        <location evidence="1">Membrane</location>
        <topology evidence="1">Multi-pass membrane protein</topology>
    </subcellularLocation>
</comment>
<sequence length="186" mass="18250">MPYLVIGARCLLGAVFLAAVLGKVAGRGSFGAFVASVRALRVLRPGLARPVALGVLSAECAVSVLLLAPLPAPAVTAGFLAAAGLLAVFAAGIVRALRRGTAAPCRCFGASAVPLGVRHLVRNAVLAAVAALGVLAALRPGPVGTVGTVDPGGAAAAVLAGLALGALTAALDDIAELFRPVRTLRP</sequence>
<feature type="domain" description="Methylamine utilisation protein MauE" evidence="6">
    <location>
        <begin position="1"/>
        <end position="135"/>
    </location>
</feature>
<keyword evidence="2 5" id="KW-0812">Transmembrane</keyword>
<dbReference type="RefSeq" id="WP_344474198.1">
    <property type="nucleotide sequence ID" value="NZ_BAAASB010000004.1"/>
</dbReference>
<name>A0ABW0AM52_9ACTN</name>
<proteinExistence type="predicted"/>
<accession>A0ABW0AM52</accession>
<organism evidence="7 8">
    <name type="scientific">Streptomyces amakusaensis</name>
    <dbReference type="NCBI Taxonomy" id="67271"/>
    <lineage>
        <taxon>Bacteria</taxon>
        <taxon>Bacillati</taxon>
        <taxon>Actinomycetota</taxon>
        <taxon>Actinomycetes</taxon>
        <taxon>Kitasatosporales</taxon>
        <taxon>Streptomycetaceae</taxon>
        <taxon>Streptomyces</taxon>
    </lineage>
</organism>
<dbReference type="InterPro" id="IPR009908">
    <property type="entry name" value="Methylamine_util_MauE"/>
</dbReference>
<evidence type="ECO:0000256" key="5">
    <source>
        <dbReference type="SAM" id="Phobius"/>
    </source>
</evidence>
<feature type="transmembrane region" description="Helical" evidence="5">
    <location>
        <begin position="74"/>
        <end position="94"/>
    </location>
</feature>
<protein>
    <submittedName>
        <fullName evidence="7">MauE/DoxX family redox-associated membrane protein</fullName>
    </submittedName>
</protein>
<reference evidence="8" key="1">
    <citation type="journal article" date="2019" name="Int. J. Syst. Evol. Microbiol.">
        <title>The Global Catalogue of Microorganisms (GCM) 10K type strain sequencing project: providing services to taxonomists for standard genome sequencing and annotation.</title>
        <authorList>
            <consortium name="The Broad Institute Genomics Platform"/>
            <consortium name="The Broad Institute Genome Sequencing Center for Infectious Disease"/>
            <person name="Wu L."/>
            <person name="Ma J."/>
        </authorList>
    </citation>
    <scope>NUCLEOTIDE SEQUENCE [LARGE SCALE GENOMIC DNA]</scope>
    <source>
        <strain evidence="8">PCU 266</strain>
    </source>
</reference>
<keyword evidence="4 5" id="KW-0472">Membrane</keyword>
<feature type="transmembrane region" description="Helical" evidence="5">
    <location>
        <begin position="153"/>
        <end position="175"/>
    </location>
</feature>
<keyword evidence="3 5" id="KW-1133">Transmembrane helix</keyword>
<evidence type="ECO:0000256" key="1">
    <source>
        <dbReference type="ARBA" id="ARBA00004141"/>
    </source>
</evidence>
<evidence type="ECO:0000313" key="7">
    <source>
        <dbReference type="EMBL" id="MFC5153050.1"/>
    </source>
</evidence>
<gene>
    <name evidence="7" type="ORF">ACFPRH_15030</name>
</gene>
<evidence type="ECO:0000256" key="3">
    <source>
        <dbReference type="ARBA" id="ARBA00022989"/>
    </source>
</evidence>
<feature type="transmembrane region" description="Helical" evidence="5">
    <location>
        <begin position="120"/>
        <end position="138"/>
    </location>
</feature>
<dbReference type="Proteomes" id="UP001596160">
    <property type="component" value="Unassembled WGS sequence"/>
</dbReference>
<feature type="transmembrane region" description="Helical" evidence="5">
    <location>
        <begin position="6"/>
        <end position="26"/>
    </location>
</feature>
<evidence type="ECO:0000259" key="6">
    <source>
        <dbReference type="Pfam" id="PF07291"/>
    </source>
</evidence>
<feature type="transmembrane region" description="Helical" evidence="5">
    <location>
        <begin position="47"/>
        <end position="68"/>
    </location>
</feature>